<sequence length="37" mass="4646">MKIRTSIKPFCSKCKLIKRKKRYFIIWSVKKHKQHQK</sequence>
<evidence type="ECO:0000256" key="2">
    <source>
        <dbReference type="ARBA" id="ARBA00022980"/>
    </source>
</evidence>
<dbReference type="GO" id="GO:0005840">
    <property type="term" value="C:ribosome"/>
    <property type="evidence" value="ECO:0007669"/>
    <property type="project" value="UniProtKB-KW"/>
</dbReference>
<dbReference type="AlphaFoldDB" id="A0A5C1H840"/>
<dbReference type="GO" id="GO:0005737">
    <property type="term" value="C:cytoplasm"/>
    <property type="evidence" value="ECO:0007669"/>
    <property type="project" value="UniProtKB-ARBA"/>
</dbReference>
<dbReference type="EMBL" id="MK573199">
    <property type="protein sequence ID" value="QEM01566.1"/>
    <property type="molecule type" value="Genomic_DNA"/>
</dbReference>
<dbReference type="InterPro" id="IPR035977">
    <property type="entry name" value="Ribosomal_bL36_sp"/>
</dbReference>
<dbReference type="Pfam" id="PF00444">
    <property type="entry name" value="Ribosomal_L36"/>
    <property type="match status" value="1"/>
</dbReference>
<comment type="similarity">
    <text evidence="1 4">Belongs to the bacterial ribosomal protein bL36 family.</text>
</comment>
<evidence type="ECO:0000256" key="3">
    <source>
        <dbReference type="ARBA" id="ARBA00023274"/>
    </source>
</evidence>
<dbReference type="NCBIfam" id="TIGR01022">
    <property type="entry name" value="rpmJ_bact"/>
    <property type="match status" value="1"/>
</dbReference>
<dbReference type="GO" id="GO:0003735">
    <property type="term" value="F:structural constituent of ribosome"/>
    <property type="evidence" value="ECO:0007669"/>
    <property type="project" value="InterPro"/>
</dbReference>
<dbReference type="SUPFAM" id="SSF57840">
    <property type="entry name" value="Ribosomal protein L36"/>
    <property type="match status" value="1"/>
</dbReference>
<name>A0A5C1H840_9APIC</name>
<evidence type="ECO:0000256" key="1">
    <source>
        <dbReference type="ARBA" id="ARBA00007645"/>
    </source>
</evidence>
<evidence type="ECO:0000256" key="4">
    <source>
        <dbReference type="RuleBase" id="RU000570"/>
    </source>
</evidence>
<dbReference type="GO" id="GO:1990904">
    <property type="term" value="C:ribonucleoprotein complex"/>
    <property type="evidence" value="ECO:0007669"/>
    <property type="project" value="UniProtKB-KW"/>
</dbReference>
<reference evidence="5" key="1">
    <citation type="journal article" date="2019" name="Genome Biol. Evol.">
        <title>Nephromyces represents a diverse and novel lineage of the Apicomplexa that has retained apicoplasts.</title>
        <authorList>
            <person name="Munoz-Gomez S.A."/>
            <person name="Durnin K."/>
            <person name="Eme L."/>
            <person name="Paight C."/>
            <person name="Lane C.E."/>
            <person name="Saffo M.B."/>
            <person name="Slamovits C.H."/>
        </authorList>
    </citation>
    <scope>NUCLEOTIDE SEQUENCE</scope>
    <source>
        <strain evidence="5">439</strain>
    </source>
</reference>
<dbReference type="GO" id="GO:0006412">
    <property type="term" value="P:translation"/>
    <property type="evidence" value="ECO:0007669"/>
    <property type="project" value="InterPro"/>
</dbReference>
<accession>A0A5C1H840</accession>
<keyword evidence="3 4" id="KW-0687">Ribonucleoprotein</keyword>
<keyword evidence="2 4" id="KW-0689">Ribosomal protein</keyword>
<organism evidence="5">
    <name type="scientific">Nephromyces sp. ex Molgula occidentalis</name>
    <dbReference type="NCBI Taxonomy" id="2544991"/>
    <lineage>
        <taxon>Eukaryota</taxon>
        <taxon>Sar</taxon>
        <taxon>Alveolata</taxon>
        <taxon>Apicomplexa</taxon>
        <taxon>Aconoidasida</taxon>
        <taxon>Nephromycida</taxon>
        <taxon>Nephromyces</taxon>
    </lineage>
</organism>
<evidence type="ECO:0000313" key="5">
    <source>
        <dbReference type="EMBL" id="QEM01566.1"/>
    </source>
</evidence>
<dbReference type="PANTHER" id="PTHR42888:SF1">
    <property type="entry name" value="LARGE RIBOSOMAL SUBUNIT PROTEIN BL36C"/>
    <property type="match status" value="1"/>
</dbReference>
<protein>
    <recommendedName>
        <fullName evidence="4">Ribosomal protein</fullName>
    </recommendedName>
</protein>
<dbReference type="PANTHER" id="PTHR42888">
    <property type="entry name" value="50S RIBOSOMAL PROTEIN L36, CHLOROPLASTIC"/>
    <property type="match status" value="1"/>
</dbReference>
<proteinExistence type="inferred from homology"/>
<gene>
    <name evidence="5" type="primary">rpl36</name>
</gene>
<dbReference type="InterPro" id="IPR000473">
    <property type="entry name" value="Ribosomal_bL36"/>
</dbReference>